<sequence>MEPTAPAIEPTTLTSRDTPTLVGWVSEPDGRGTVSLLTTSLTTIFLCTWVVIHPRVYASESFATAHKLALLLKTLLAPEFIAVEGLQEWAQCRRMVEDCAPFSNGEFKLVHAYYVSMLALRYRFPTGEADRGEGEGNNNNKVIWPNQYTWLLRQGLISWTDHPAWGMTIAQIRDKNKTDSITKLITLFQVLWFVATCIMRAANSLPLSQLESMTLSYIPLFAITYFFWWEKPKDILAPTVIDLPDMTLEQRQCFEDMALSDKFDERNAQSSYWGIWALTPRVFEKEARNKALQEARVRAAERAAQVQRGLKSAVSNASEVLGPEQVEFEREKEIVVAHWDPGLYHSKTIRSLCSLFGASFGALHLACWNTTFPTLIEKWLWRGSAFVSIVSLLAFMHYEKVILRWEGFRSIVCIGSPGLYFLSRIVMMVEVFVTIRATEPAIYSTYEIANYGIQL</sequence>
<feature type="transmembrane region" description="Helical" evidence="1">
    <location>
        <begin position="213"/>
        <end position="229"/>
    </location>
</feature>
<feature type="transmembrane region" description="Helical" evidence="1">
    <location>
        <begin position="410"/>
        <end position="435"/>
    </location>
</feature>
<keyword evidence="1" id="KW-1133">Transmembrane helix</keyword>
<proteinExistence type="predicted"/>
<feature type="transmembrane region" description="Helical" evidence="1">
    <location>
        <begin position="379"/>
        <end position="398"/>
    </location>
</feature>
<dbReference type="PANTHER" id="PTHR35043">
    <property type="entry name" value="TRANSCRIPTION FACTOR DOMAIN-CONTAINING PROTEIN"/>
    <property type="match status" value="1"/>
</dbReference>
<name>A0ABR4J6K3_9EURO</name>
<reference evidence="2 3" key="1">
    <citation type="submission" date="2024-07" db="EMBL/GenBank/DDBJ databases">
        <title>Section-level genome sequencing and comparative genomics of Aspergillus sections Usti and Cavernicolus.</title>
        <authorList>
            <consortium name="Lawrence Berkeley National Laboratory"/>
            <person name="Nybo J.L."/>
            <person name="Vesth T.C."/>
            <person name="Theobald S."/>
            <person name="Frisvad J.C."/>
            <person name="Larsen T.O."/>
            <person name="Kjaerboelling I."/>
            <person name="Rothschild-Mancinelli K."/>
            <person name="Lyhne E.K."/>
            <person name="Kogle M.E."/>
            <person name="Barry K."/>
            <person name="Clum A."/>
            <person name="Na H."/>
            <person name="Ledsgaard L."/>
            <person name="Lin J."/>
            <person name="Lipzen A."/>
            <person name="Kuo A."/>
            <person name="Riley R."/>
            <person name="Mondo S."/>
            <person name="Labutti K."/>
            <person name="Haridas S."/>
            <person name="Pangalinan J."/>
            <person name="Salamov A.A."/>
            <person name="Simmons B.A."/>
            <person name="Magnuson J.K."/>
            <person name="Chen J."/>
            <person name="Drula E."/>
            <person name="Henrissat B."/>
            <person name="Wiebenga A."/>
            <person name="Lubbers R.J."/>
            <person name="Gomes A.C."/>
            <person name="Makela M.R."/>
            <person name="Stajich J."/>
            <person name="Grigoriev I.V."/>
            <person name="Mortensen U.H."/>
            <person name="De Vries R.P."/>
            <person name="Baker S.E."/>
            <person name="Andersen M.R."/>
        </authorList>
    </citation>
    <scope>NUCLEOTIDE SEQUENCE [LARGE SCALE GENOMIC DNA]</scope>
    <source>
        <strain evidence="2 3">CBS 123904</strain>
    </source>
</reference>
<feature type="transmembrane region" description="Helical" evidence="1">
    <location>
        <begin position="181"/>
        <end position="201"/>
    </location>
</feature>
<gene>
    <name evidence="2" type="ORF">BJY01DRAFT_259125</name>
</gene>
<protein>
    <recommendedName>
        <fullName evidence="4">Calcium-activated chloride channel-domain-containing protein</fullName>
    </recommendedName>
</protein>
<organism evidence="2 3">
    <name type="scientific">Aspergillus pseudoustus</name>
    <dbReference type="NCBI Taxonomy" id="1810923"/>
    <lineage>
        <taxon>Eukaryota</taxon>
        <taxon>Fungi</taxon>
        <taxon>Dikarya</taxon>
        <taxon>Ascomycota</taxon>
        <taxon>Pezizomycotina</taxon>
        <taxon>Eurotiomycetes</taxon>
        <taxon>Eurotiomycetidae</taxon>
        <taxon>Eurotiales</taxon>
        <taxon>Aspergillaceae</taxon>
        <taxon>Aspergillus</taxon>
        <taxon>Aspergillus subgen. Nidulantes</taxon>
    </lineage>
</organism>
<evidence type="ECO:0008006" key="4">
    <source>
        <dbReference type="Google" id="ProtNLM"/>
    </source>
</evidence>
<comment type="caution">
    <text evidence="2">The sequence shown here is derived from an EMBL/GenBank/DDBJ whole genome shotgun (WGS) entry which is preliminary data.</text>
</comment>
<keyword evidence="3" id="KW-1185">Reference proteome</keyword>
<feature type="transmembrane region" description="Helical" evidence="1">
    <location>
        <begin position="34"/>
        <end position="52"/>
    </location>
</feature>
<evidence type="ECO:0000313" key="2">
    <source>
        <dbReference type="EMBL" id="KAL2835565.1"/>
    </source>
</evidence>
<keyword evidence="1" id="KW-0472">Membrane</keyword>
<dbReference type="Proteomes" id="UP001610446">
    <property type="component" value="Unassembled WGS sequence"/>
</dbReference>
<dbReference type="PANTHER" id="PTHR35043:SF7">
    <property type="entry name" value="TRANSCRIPTION FACTOR DOMAIN-CONTAINING PROTEIN"/>
    <property type="match status" value="1"/>
</dbReference>
<accession>A0ABR4J6K3</accession>
<keyword evidence="1" id="KW-0812">Transmembrane</keyword>
<dbReference type="EMBL" id="JBFXLU010000200">
    <property type="protein sequence ID" value="KAL2835565.1"/>
    <property type="molecule type" value="Genomic_DNA"/>
</dbReference>
<evidence type="ECO:0000256" key="1">
    <source>
        <dbReference type="SAM" id="Phobius"/>
    </source>
</evidence>
<evidence type="ECO:0000313" key="3">
    <source>
        <dbReference type="Proteomes" id="UP001610446"/>
    </source>
</evidence>